<feature type="region of interest" description="Disordered" evidence="1">
    <location>
        <begin position="1"/>
        <end position="36"/>
    </location>
</feature>
<accession>A0A139GUL1</accession>
<evidence type="ECO:0008006" key="4">
    <source>
        <dbReference type="Google" id="ProtNLM"/>
    </source>
</evidence>
<evidence type="ECO:0000313" key="3">
    <source>
        <dbReference type="Proteomes" id="UP000070133"/>
    </source>
</evidence>
<dbReference type="Proteomes" id="UP000070133">
    <property type="component" value="Unassembled WGS sequence"/>
</dbReference>
<feature type="compositionally biased region" description="Basic and acidic residues" evidence="1">
    <location>
        <begin position="1"/>
        <end position="11"/>
    </location>
</feature>
<protein>
    <recommendedName>
        <fullName evidence="4">F-box domain-containing protein</fullName>
    </recommendedName>
</protein>
<comment type="caution">
    <text evidence="2">The sequence shown here is derived from an EMBL/GenBank/DDBJ whole genome shotgun (WGS) entry which is preliminary data.</text>
</comment>
<organism evidence="2 3">
    <name type="scientific">Pseudocercospora eumusae</name>
    <dbReference type="NCBI Taxonomy" id="321146"/>
    <lineage>
        <taxon>Eukaryota</taxon>
        <taxon>Fungi</taxon>
        <taxon>Dikarya</taxon>
        <taxon>Ascomycota</taxon>
        <taxon>Pezizomycotina</taxon>
        <taxon>Dothideomycetes</taxon>
        <taxon>Dothideomycetidae</taxon>
        <taxon>Mycosphaerellales</taxon>
        <taxon>Mycosphaerellaceae</taxon>
        <taxon>Pseudocercospora</taxon>
    </lineage>
</organism>
<feature type="compositionally biased region" description="Polar residues" evidence="1">
    <location>
        <begin position="406"/>
        <end position="420"/>
    </location>
</feature>
<dbReference type="InterPro" id="IPR036047">
    <property type="entry name" value="F-box-like_dom_sf"/>
</dbReference>
<reference evidence="2 3" key="1">
    <citation type="submission" date="2015-07" db="EMBL/GenBank/DDBJ databases">
        <title>Comparative genomics of the Sigatoka disease complex on banana suggests a link between parallel evolutionary changes in Pseudocercospora fijiensis and Pseudocercospora eumusae and increased virulence on the banana host.</title>
        <authorList>
            <person name="Chang T.-C."/>
            <person name="Salvucci A."/>
            <person name="Crous P.W."/>
            <person name="Stergiopoulos I."/>
        </authorList>
    </citation>
    <scope>NUCLEOTIDE SEQUENCE [LARGE SCALE GENOMIC DNA]</scope>
    <source>
        <strain evidence="2 3">CBS 114824</strain>
    </source>
</reference>
<evidence type="ECO:0000313" key="2">
    <source>
        <dbReference type="EMBL" id="KXS93855.1"/>
    </source>
</evidence>
<dbReference type="OrthoDB" id="5311681at2759"/>
<dbReference type="InterPro" id="IPR032675">
    <property type="entry name" value="LRR_dom_sf"/>
</dbReference>
<dbReference type="STRING" id="321146.A0A139GUL1"/>
<keyword evidence="3" id="KW-1185">Reference proteome</keyword>
<name>A0A139GUL1_9PEZI</name>
<feature type="region of interest" description="Disordered" evidence="1">
    <location>
        <begin position="404"/>
        <end position="423"/>
    </location>
</feature>
<proteinExistence type="predicted"/>
<evidence type="ECO:0000256" key="1">
    <source>
        <dbReference type="SAM" id="MobiDB-lite"/>
    </source>
</evidence>
<feature type="compositionally biased region" description="Pro residues" evidence="1">
    <location>
        <begin position="20"/>
        <end position="30"/>
    </location>
</feature>
<dbReference type="SUPFAM" id="SSF81383">
    <property type="entry name" value="F-box domain"/>
    <property type="match status" value="1"/>
</dbReference>
<dbReference type="SUPFAM" id="SSF52047">
    <property type="entry name" value="RNI-like"/>
    <property type="match status" value="1"/>
</dbReference>
<dbReference type="EMBL" id="LFZN01000375">
    <property type="protein sequence ID" value="KXS93855.1"/>
    <property type="molecule type" value="Genomic_DNA"/>
</dbReference>
<gene>
    <name evidence="2" type="ORF">AC578_3407</name>
</gene>
<dbReference type="AlphaFoldDB" id="A0A139GUL1"/>
<sequence>MKRAREVEPPTRKKMMAAPAPAPPPPPPAPDMGQAPTNALQKIPRYVQYTSPAVCTIPASDGTPRAATALPLNLVALIVSYLDDIGDLARVCRTSRLMYYMTLPQLYQSVNLHSYGEMRYVNGRPEGFGSGSPFMMALNGLVTKGHAALVRELRVWGEWKETGIDDFAKGRVPCNSMMLNILLRAATDKMTKLESFCWELNCKPLKTLYQGLGAHSTLTSFTLRFPSTRVPRPSVLIPPMLNLRVFRALDVDPMCYPDDISMLMLHSKKLEDVRLHFSPRMRAEAESIMNLNLFFGRCHKAGYKLKVKHFALQNWFGPNVLGFDQIFENDICKSITFIDTFGGNDPRTVFVDDTWKDIPPDVMTAFERVRCNEISPSHIEIMRKSKVQMKEFYIVSNAKRPKTGFTPVNGNSSTPITPSVDTPHDENASAEWITLGKEYLHAISRFHGEALRHLLLSDLWAITKDEMADLVRHCPNLEQLGMAVDSADHESIRLWMPFLPKLKILRILNNDQLQQHLRAWSHEERMWRMGLDLSRRPPPCLEFICMADFCYKLGRKVEMMKEDGTIETRYEMSMVDKEEAMKYEIWKLDALDIGVDPVAPFNP</sequence>
<dbReference type="Gene3D" id="3.80.10.10">
    <property type="entry name" value="Ribonuclease Inhibitor"/>
    <property type="match status" value="1"/>
</dbReference>